<dbReference type="SFLD" id="SFLDS00019">
    <property type="entry name" value="Glutathione_Transferase_(cytos"/>
    <property type="match status" value="1"/>
</dbReference>
<name>A0A6F9DQK0_9ASCI</name>
<dbReference type="PROSITE" id="PS50405">
    <property type="entry name" value="GST_CTER"/>
    <property type="match status" value="1"/>
</dbReference>
<dbReference type="InterPro" id="IPR034334">
    <property type="entry name" value="PGES2"/>
</dbReference>
<feature type="domain" description="GST C-terminal" evidence="4">
    <location>
        <begin position="265"/>
        <end position="384"/>
    </location>
</feature>
<evidence type="ECO:0000259" key="4">
    <source>
        <dbReference type="PROSITE" id="PS50405"/>
    </source>
</evidence>
<reference evidence="5" key="1">
    <citation type="submission" date="2020-04" db="EMBL/GenBank/DDBJ databases">
        <authorList>
            <person name="Neveu A P."/>
        </authorList>
    </citation>
    <scope>NUCLEOTIDE SEQUENCE</scope>
    <source>
        <tissue evidence="5">Whole embryo</tissue>
    </source>
</reference>
<evidence type="ECO:0000313" key="5">
    <source>
        <dbReference type="EMBL" id="CAB3265263.1"/>
    </source>
</evidence>
<dbReference type="GO" id="GO:0050220">
    <property type="term" value="F:prostaglandin-E synthase activity"/>
    <property type="evidence" value="ECO:0007669"/>
    <property type="project" value="InterPro"/>
</dbReference>
<dbReference type="InterPro" id="IPR036282">
    <property type="entry name" value="Glutathione-S-Trfase_C_sf"/>
</dbReference>
<evidence type="ECO:0000256" key="2">
    <source>
        <dbReference type="ARBA" id="ARBA00007409"/>
    </source>
</evidence>
<dbReference type="SFLD" id="SFLDG01182">
    <property type="entry name" value="Prostaglandin_E_synthase_like"/>
    <property type="match status" value="1"/>
</dbReference>
<dbReference type="PROSITE" id="PS00195">
    <property type="entry name" value="GLUTAREDOXIN_1"/>
    <property type="match status" value="1"/>
</dbReference>
<dbReference type="UniPathway" id="UPA00662"/>
<dbReference type="InterPro" id="IPR011767">
    <property type="entry name" value="GLR_AS"/>
</dbReference>
<proteinExistence type="evidence at transcript level"/>
<sequence length="384" mass="43908">MNKILLQATGKTLKSDKKGCYVLSKVHCSPLSRAYNESTRLIATKQFEYNHSGHNGKAKTWSKIAFSAMLGGSLALYLAKNKLTVHNQTNYTESEEEKWKGVSITLYQYQTCPFCSKTRSFLQAYNVPFKSVEVHPIFKKEIKFSEYKKVPIVSIEKEGKSEQLNDSSLIISVLASYLINENISISELLNQYPESELIDEDGKVKKLILNKHWLIMEENEVTLPNYKDARSEEAQWRAWADDYLVHLISPNVYRTLSEALQAFDYHVKQGRFNGTWEGTVAKYGGAVAMWVIGKRLKKKYKISENVRIDLYKACNTWVKAIGHDRKFMGGDKPNLADICVFGVLSVMENLDSFNDVVTHSKIKKWYFATKKAIEEHKGQNLNAT</sequence>
<dbReference type="SUPFAM" id="SSF47616">
    <property type="entry name" value="GST C-terminal domain-like"/>
    <property type="match status" value="1"/>
</dbReference>
<dbReference type="CDD" id="cd03197">
    <property type="entry name" value="GST_C_mPGES2"/>
    <property type="match status" value="1"/>
</dbReference>
<keyword evidence="3" id="KW-0443">Lipid metabolism</keyword>
<dbReference type="InterPro" id="IPR036249">
    <property type="entry name" value="Thioredoxin-like_sf"/>
</dbReference>
<dbReference type="GO" id="GO:0005739">
    <property type="term" value="C:mitochondrion"/>
    <property type="evidence" value="ECO:0007669"/>
    <property type="project" value="TreeGrafter"/>
</dbReference>
<dbReference type="Gene3D" id="3.40.30.10">
    <property type="entry name" value="Glutaredoxin"/>
    <property type="match status" value="1"/>
</dbReference>
<dbReference type="InterPro" id="IPR010987">
    <property type="entry name" value="Glutathione-S-Trfase_C-like"/>
</dbReference>
<dbReference type="PANTHER" id="PTHR12782:SF5">
    <property type="entry name" value="PROSTAGLANDIN E SYNTHASE 2"/>
    <property type="match status" value="1"/>
</dbReference>
<dbReference type="InterPro" id="IPR040079">
    <property type="entry name" value="Glutathione_S-Trfase"/>
</dbReference>
<evidence type="ECO:0000256" key="1">
    <source>
        <dbReference type="ARBA" id="ARBA00002549"/>
    </source>
</evidence>
<dbReference type="PANTHER" id="PTHR12782">
    <property type="entry name" value="MICROSOMAL PROSTAGLANDIN E SYNTHASE-2"/>
    <property type="match status" value="1"/>
</dbReference>
<dbReference type="InterPro" id="IPR034335">
    <property type="entry name" value="PGES2_C"/>
</dbReference>
<comment type="similarity">
    <text evidence="2">Belongs to the GST superfamily.</text>
</comment>
<comment type="function">
    <text evidence="1">Has a glutathione-disulfide oxidoreductase activity in the presence of NADPH and glutathione reductase. Reduces low molecular weight disulfides and proteins.</text>
</comment>
<dbReference type="EMBL" id="LR789401">
    <property type="protein sequence ID" value="CAB3265263.1"/>
    <property type="molecule type" value="mRNA"/>
</dbReference>
<gene>
    <name evidence="5" type="primary">Ptges2</name>
</gene>
<dbReference type="GO" id="GO:0001516">
    <property type="term" value="P:prostaglandin biosynthetic process"/>
    <property type="evidence" value="ECO:0007669"/>
    <property type="project" value="UniProtKB-UniPathway"/>
</dbReference>
<dbReference type="SFLD" id="SFLDG01203">
    <property type="entry name" value="Prostaglandin_E_synthase_like1"/>
    <property type="match status" value="1"/>
</dbReference>
<dbReference type="Gene3D" id="1.20.1050.10">
    <property type="match status" value="1"/>
</dbReference>
<dbReference type="Pfam" id="PF00462">
    <property type="entry name" value="Glutaredoxin"/>
    <property type="match status" value="1"/>
</dbReference>
<dbReference type="PROSITE" id="PS51354">
    <property type="entry name" value="GLUTAREDOXIN_2"/>
    <property type="match status" value="1"/>
</dbReference>
<organism evidence="5">
    <name type="scientific">Phallusia mammillata</name>
    <dbReference type="NCBI Taxonomy" id="59560"/>
    <lineage>
        <taxon>Eukaryota</taxon>
        <taxon>Metazoa</taxon>
        <taxon>Chordata</taxon>
        <taxon>Tunicata</taxon>
        <taxon>Ascidiacea</taxon>
        <taxon>Phlebobranchia</taxon>
        <taxon>Ascidiidae</taxon>
        <taxon>Phallusia</taxon>
    </lineage>
</organism>
<dbReference type="SUPFAM" id="SSF52833">
    <property type="entry name" value="Thioredoxin-like"/>
    <property type="match status" value="1"/>
</dbReference>
<dbReference type="AlphaFoldDB" id="A0A6F9DQK0"/>
<accession>A0A6F9DQK0</accession>
<dbReference type="InterPro" id="IPR002109">
    <property type="entry name" value="Glutaredoxin"/>
</dbReference>
<protein>
    <submittedName>
        <fullName evidence="5">Prostaglandin E synthase 2</fullName>
    </submittedName>
</protein>
<evidence type="ECO:0000256" key="3">
    <source>
        <dbReference type="ARBA" id="ARBA00023098"/>
    </source>
</evidence>